<feature type="region of interest" description="Disordered" evidence="1">
    <location>
        <begin position="1"/>
        <end position="29"/>
    </location>
</feature>
<dbReference type="OrthoDB" id="5317999at2759"/>
<feature type="compositionally biased region" description="Basic and acidic residues" evidence="1">
    <location>
        <begin position="282"/>
        <end position="300"/>
    </location>
</feature>
<name>A0A436ZV73_ARTFL</name>
<protein>
    <submittedName>
        <fullName evidence="2">Uncharacterized protein</fullName>
    </submittedName>
</protein>
<dbReference type="RefSeq" id="XP_067488276.1">
    <property type="nucleotide sequence ID" value="XM_067636684.1"/>
</dbReference>
<comment type="caution">
    <text evidence="2">The sequence shown here is derived from an EMBL/GenBank/DDBJ whole genome shotgun (WGS) entry which is preliminary data.</text>
</comment>
<keyword evidence="3" id="KW-1185">Reference proteome</keyword>
<dbReference type="EMBL" id="SAEB01000009">
    <property type="protein sequence ID" value="RVD82732.1"/>
    <property type="molecule type" value="Genomic_DNA"/>
</dbReference>
<dbReference type="Proteomes" id="UP000283090">
    <property type="component" value="Unassembled WGS sequence"/>
</dbReference>
<accession>A0A436ZV73</accession>
<reference evidence="2 3" key="1">
    <citation type="submission" date="2019-01" db="EMBL/GenBank/DDBJ databases">
        <title>Intercellular communication is required for trap formation in the nematode-trapping fungus Duddingtonia flagrans.</title>
        <authorList>
            <person name="Youssar L."/>
            <person name="Wernet V."/>
            <person name="Hensel N."/>
            <person name="Hildebrandt H.-G."/>
            <person name="Fischer R."/>
        </authorList>
    </citation>
    <scope>NUCLEOTIDE SEQUENCE [LARGE SCALE GENOMIC DNA]</scope>
    <source>
        <strain evidence="2 3">CBS H-5679</strain>
    </source>
</reference>
<feature type="region of interest" description="Disordered" evidence="1">
    <location>
        <begin position="282"/>
        <end position="349"/>
    </location>
</feature>
<feature type="compositionally biased region" description="Polar residues" evidence="1">
    <location>
        <begin position="335"/>
        <end position="349"/>
    </location>
</feature>
<dbReference type="GeneID" id="93589458"/>
<sequence length="349" mass="40372">MPDQLLKDSLGIQTDPSGNSHNETLPTDAKSGGIILESQNYHEWSVSMRNLFKDKGWDQLIETPWHDGIKGDTSIYAACRVPVVVFHNPLNGELEPVHTCSAEKINEAGLRRECQAYILEHVNKHYHYFCDSMQDDPHILWKEIEEFWKLDDFDGRVIRRWYREVLERGNMKMDEPVDDYLERYKLYYETIHMYGGSMSGQEFIDCITHGLWQDEYRIVSEKWNTEYLRWQGLVPTGVDRPLGERLSELKEQLKLQEKSVLAARAERDRIWLVGWEREKKEKAEEERAEKEAAEKERAVKEGIGNLSLWGENPQSGEQGEGGPETPKDSSSDSSLEGNSPSISIYFSSP</sequence>
<dbReference type="AlphaFoldDB" id="A0A436ZV73"/>
<evidence type="ECO:0000256" key="1">
    <source>
        <dbReference type="SAM" id="MobiDB-lite"/>
    </source>
</evidence>
<proteinExistence type="predicted"/>
<gene>
    <name evidence="2" type="ORF">DFL_007147</name>
</gene>
<dbReference type="VEuPathDB" id="FungiDB:DFL_007147"/>
<feature type="compositionally biased region" description="Polar residues" evidence="1">
    <location>
        <begin position="11"/>
        <end position="25"/>
    </location>
</feature>
<organism evidence="2 3">
    <name type="scientific">Arthrobotrys flagrans</name>
    <name type="common">Nematode-trapping fungus</name>
    <name type="synonym">Trichothecium flagrans</name>
    <dbReference type="NCBI Taxonomy" id="97331"/>
    <lineage>
        <taxon>Eukaryota</taxon>
        <taxon>Fungi</taxon>
        <taxon>Dikarya</taxon>
        <taxon>Ascomycota</taxon>
        <taxon>Pezizomycotina</taxon>
        <taxon>Orbiliomycetes</taxon>
        <taxon>Orbiliales</taxon>
        <taxon>Orbiliaceae</taxon>
        <taxon>Arthrobotrys</taxon>
    </lineage>
</organism>
<evidence type="ECO:0000313" key="3">
    <source>
        <dbReference type="Proteomes" id="UP000283090"/>
    </source>
</evidence>
<evidence type="ECO:0000313" key="2">
    <source>
        <dbReference type="EMBL" id="RVD82732.1"/>
    </source>
</evidence>